<evidence type="ECO:0000256" key="6">
    <source>
        <dbReference type="ARBA" id="ARBA00022842"/>
    </source>
</evidence>
<dbReference type="Pfam" id="PF00348">
    <property type="entry name" value="polyprenyl_synt"/>
    <property type="match status" value="1"/>
</dbReference>
<dbReference type="CDD" id="cd00685">
    <property type="entry name" value="Trans_IPPS_HT"/>
    <property type="match status" value="1"/>
</dbReference>
<dbReference type="InterPro" id="IPR008949">
    <property type="entry name" value="Isoprenoid_synthase_dom_sf"/>
</dbReference>
<keyword evidence="4" id="KW-0808">Transferase</keyword>
<dbReference type="PANTHER" id="PTHR12001">
    <property type="entry name" value="GERANYLGERANYL PYROPHOSPHATE SYNTHASE"/>
    <property type="match status" value="1"/>
</dbReference>
<dbReference type="EMBL" id="JAHKNI010000010">
    <property type="protein sequence ID" value="MBU3065449.1"/>
    <property type="molecule type" value="Genomic_DNA"/>
</dbReference>
<dbReference type="PROSITE" id="PS00444">
    <property type="entry name" value="POLYPRENYL_SYNTHASE_2"/>
    <property type="match status" value="1"/>
</dbReference>
<dbReference type="InterPro" id="IPR000092">
    <property type="entry name" value="Polyprenyl_synt"/>
</dbReference>
<evidence type="ECO:0000256" key="1">
    <source>
        <dbReference type="ARBA" id="ARBA00001946"/>
    </source>
</evidence>
<keyword evidence="5" id="KW-0479">Metal-binding</keyword>
<evidence type="ECO:0000256" key="5">
    <source>
        <dbReference type="ARBA" id="ARBA00022723"/>
    </source>
</evidence>
<evidence type="ECO:0000313" key="9">
    <source>
        <dbReference type="Proteomes" id="UP000733379"/>
    </source>
</evidence>
<feature type="region of interest" description="Disordered" evidence="7">
    <location>
        <begin position="1"/>
        <end position="20"/>
    </location>
</feature>
<comment type="cofactor">
    <cofactor evidence="1">
        <name>Mg(2+)</name>
        <dbReference type="ChEBI" id="CHEBI:18420"/>
    </cofactor>
</comment>
<dbReference type="Pfam" id="PF19086">
    <property type="entry name" value="Terpene_syn_C_2"/>
    <property type="match status" value="1"/>
</dbReference>
<evidence type="ECO:0000313" key="8">
    <source>
        <dbReference type="EMBL" id="MBU3065449.1"/>
    </source>
</evidence>
<proteinExistence type="inferred from homology"/>
<dbReference type="Gene3D" id="1.10.600.10">
    <property type="entry name" value="Farnesyl Diphosphate Synthase"/>
    <property type="match status" value="2"/>
</dbReference>
<dbReference type="SFLD" id="SFLDS00005">
    <property type="entry name" value="Isoprenoid_Synthase_Type_I"/>
    <property type="match status" value="1"/>
</dbReference>
<protein>
    <submittedName>
        <fullName evidence="8">Polyprenyl synthetase family protein</fullName>
    </submittedName>
</protein>
<keyword evidence="9" id="KW-1185">Reference proteome</keyword>
<dbReference type="RefSeq" id="WP_215921616.1">
    <property type="nucleotide sequence ID" value="NZ_JAHKNI010000010.1"/>
</dbReference>
<comment type="similarity">
    <text evidence="3">Belongs to the FPP/GGPP synthase family.</text>
</comment>
<reference evidence="8 9" key="1">
    <citation type="submission" date="2021-06" db="EMBL/GenBank/DDBJ databases">
        <title>Actinomycetes sequencing.</title>
        <authorList>
            <person name="Shan Q."/>
        </authorList>
    </citation>
    <scope>NUCLEOTIDE SEQUENCE [LARGE SCALE GENOMIC DNA]</scope>
    <source>
        <strain evidence="8 9">NEAU-G5</strain>
    </source>
</reference>
<evidence type="ECO:0000256" key="2">
    <source>
        <dbReference type="ARBA" id="ARBA00005128"/>
    </source>
</evidence>
<keyword evidence="6" id="KW-0460">Magnesium</keyword>
<comment type="pathway">
    <text evidence="2">Isoprenoid biosynthesis.</text>
</comment>
<dbReference type="PANTHER" id="PTHR12001:SF69">
    <property type="entry name" value="ALL TRANS-POLYPRENYL-DIPHOSPHATE SYNTHASE PDSS1"/>
    <property type="match status" value="1"/>
</dbReference>
<dbReference type="InterPro" id="IPR033749">
    <property type="entry name" value="Polyprenyl_synt_CS"/>
</dbReference>
<evidence type="ECO:0000256" key="4">
    <source>
        <dbReference type="ARBA" id="ARBA00022679"/>
    </source>
</evidence>
<dbReference type="SUPFAM" id="SSF48576">
    <property type="entry name" value="Terpenoid synthases"/>
    <property type="match status" value="2"/>
</dbReference>
<evidence type="ECO:0000256" key="3">
    <source>
        <dbReference type="ARBA" id="ARBA00006706"/>
    </source>
</evidence>
<organism evidence="8 9">
    <name type="scientific">Nocardia albiluteola</name>
    <dbReference type="NCBI Taxonomy" id="2842303"/>
    <lineage>
        <taxon>Bacteria</taxon>
        <taxon>Bacillati</taxon>
        <taxon>Actinomycetota</taxon>
        <taxon>Actinomycetes</taxon>
        <taxon>Mycobacteriales</taxon>
        <taxon>Nocardiaceae</taxon>
        <taxon>Nocardia</taxon>
    </lineage>
</organism>
<dbReference type="Proteomes" id="UP000733379">
    <property type="component" value="Unassembled WGS sequence"/>
</dbReference>
<accession>A0ABS6B571</accession>
<feature type="region of interest" description="Disordered" evidence="7">
    <location>
        <begin position="610"/>
        <end position="642"/>
    </location>
</feature>
<comment type="caution">
    <text evidence="8">The sequence shown here is derived from an EMBL/GenBank/DDBJ whole genome shotgun (WGS) entry which is preliminary data.</text>
</comment>
<evidence type="ECO:0000256" key="7">
    <source>
        <dbReference type="SAM" id="MobiDB-lite"/>
    </source>
</evidence>
<gene>
    <name evidence="8" type="ORF">KO481_28465</name>
</gene>
<sequence length="642" mass="71100">MELPGRPELAALTDEGPDTSRRLVRPTLTLLSYYLLTDPAAPADDRVVRAAAAVELLHLGSLYHDDVVDHSYERRGRPSANAVWGSHMAVLGGDSVILTSVRMLAELGPREVLAGALAGEQMCAGMVIEAADQYVASRSERSYLDSIDGKTAAVLSLACRVGAMQAGRSEDEEEALALFGRHFGLAYQLYDDILDLTSTAEETGKPVNADLPEGIYTLPVIRAAARDQDLANMLRRTMTREQAAYAYELVIASGAVDEAQARAEEFIDQAAGQLAAVAVAPSVRHAMIAYARSILDRRTSGPAVHRQSTQPPEAHSDALAPQLEQGLKSWLVDTGVALSLAEAGYHRWIGAIRIPRDWAPAADPAVEQTAYRMAVLFLAWDDLFEDPQLTDPAAVTALRRGMVATLRQDPEKPWRSGAIPTAWASLWPRLREGRSTRWEEQFLDGLEEWFHACEREAHHRINDYIPPTADYLPLRMSTSGIDTALACMEVHQDRELPSKLRSHPVIRRLEELAFWVTFVENDLVGLDQDEADHVPYNLVRAVRHETGCTRAEAVEQLQRQVADQRAQLEALIRYLPALLRVLPGLSGQGKHYAEIYRNMTSVGLWARESDRYEQTSPSATPDLERLRREIYYPADEPAPTAP</sequence>
<name>A0ABS6B571_9NOCA</name>